<evidence type="ECO:0000256" key="3">
    <source>
        <dbReference type="ARBA" id="ARBA00022475"/>
    </source>
</evidence>
<dbReference type="GO" id="GO:0005886">
    <property type="term" value="C:plasma membrane"/>
    <property type="evidence" value="ECO:0007669"/>
    <property type="project" value="UniProtKB-SubCell"/>
</dbReference>
<feature type="transmembrane region" description="Helical" evidence="7">
    <location>
        <begin position="109"/>
        <end position="131"/>
    </location>
</feature>
<evidence type="ECO:0000256" key="1">
    <source>
        <dbReference type="ARBA" id="ARBA00004651"/>
    </source>
</evidence>
<dbReference type="InterPro" id="IPR035906">
    <property type="entry name" value="MetI-like_sf"/>
</dbReference>
<dbReference type="Pfam" id="PF00528">
    <property type="entry name" value="BPD_transp_1"/>
    <property type="match status" value="1"/>
</dbReference>
<dbReference type="OrthoDB" id="9771544at2"/>
<feature type="transmembrane region" description="Helical" evidence="7">
    <location>
        <begin position="143"/>
        <end position="163"/>
    </location>
</feature>
<feature type="transmembrane region" description="Helical" evidence="7">
    <location>
        <begin position="16"/>
        <end position="34"/>
    </location>
</feature>
<dbReference type="AlphaFoldDB" id="A0A3M8DS30"/>
<keyword evidence="3" id="KW-1003">Cell membrane</keyword>
<dbReference type="PANTHER" id="PTHR43744:SF12">
    <property type="entry name" value="ABC TRANSPORTER PERMEASE PROTEIN MG189-RELATED"/>
    <property type="match status" value="1"/>
</dbReference>
<feature type="domain" description="ABC transmembrane type-1" evidence="8">
    <location>
        <begin position="74"/>
        <end position="264"/>
    </location>
</feature>
<comment type="subcellular location">
    <subcellularLocation>
        <location evidence="1 7">Cell membrane</location>
        <topology evidence="1 7">Multi-pass membrane protein</topology>
    </subcellularLocation>
</comment>
<keyword evidence="10" id="KW-1185">Reference proteome</keyword>
<dbReference type="GO" id="GO:0055085">
    <property type="term" value="P:transmembrane transport"/>
    <property type="evidence" value="ECO:0007669"/>
    <property type="project" value="InterPro"/>
</dbReference>
<keyword evidence="6 7" id="KW-0472">Membrane</keyword>
<keyword evidence="5 7" id="KW-1133">Transmembrane helix</keyword>
<protein>
    <submittedName>
        <fullName evidence="9">Carbohydrate ABC transporter permease</fullName>
    </submittedName>
</protein>
<accession>A0A3M8DS30</accession>
<dbReference type="Proteomes" id="UP000271031">
    <property type="component" value="Unassembled WGS sequence"/>
</dbReference>
<reference evidence="9 10" key="1">
    <citation type="submission" date="2018-10" db="EMBL/GenBank/DDBJ databases">
        <title>Phylogenomics of Brevibacillus.</title>
        <authorList>
            <person name="Dunlap C."/>
        </authorList>
    </citation>
    <scope>NUCLEOTIDE SEQUENCE [LARGE SCALE GENOMIC DNA]</scope>
    <source>
        <strain evidence="9 10">JCM 15716</strain>
    </source>
</reference>
<dbReference type="PANTHER" id="PTHR43744">
    <property type="entry name" value="ABC TRANSPORTER PERMEASE PROTEIN MG189-RELATED-RELATED"/>
    <property type="match status" value="1"/>
</dbReference>
<evidence type="ECO:0000256" key="2">
    <source>
        <dbReference type="ARBA" id="ARBA00022448"/>
    </source>
</evidence>
<dbReference type="InterPro" id="IPR000515">
    <property type="entry name" value="MetI-like"/>
</dbReference>
<dbReference type="SUPFAM" id="SSF161098">
    <property type="entry name" value="MetI-like"/>
    <property type="match status" value="1"/>
</dbReference>
<evidence type="ECO:0000256" key="6">
    <source>
        <dbReference type="ARBA" id="ARBA00023136"/>
    </source>
</evidence>
<comment type="similarity">
    <text evidence="7">Belongs to the binding-protein-dependent transport system permease family.</text>
</comment>
<name>A0A3M8DS30_9BACL</name>
<comment type="caution">
    <text evidence="9">The sequence shown here is derived from an EMBL/GenBank/DDBJ whole genome shotgun (WGS) entry which is preliminary data.</text>
</comment>
<feature type="transmembrane region" description="Helical" evidence="7">
    <location>
        <begin position="70"/>
        <end position="97"/>
    </location>
</feature>
<keyword evidence="2 7" id="KW-0813">Transport</keyword>
<dbReference type="EMBL" id="RHHQ01000007">
    <property type="protein sequence ID" value="RNB90299.1"/>
    <property type="molecule type" value="Genomic_DNA"/>
</dbReference>
<dbReference type="PROSITE" id="PS50928">
    <property type="entry name" value="ABC_TM1"/>
    <property type="match status" value="1"/>
</dbReference>
<keyword evidence="4 7" id="KW-0812">Transmembrane</keyword>
<evidence type="ECO:0000256" key="5">
    <source>
        <dbReference type="ARBA" id="ARBA00022989"/>
    </source>
</evidence>
<dbReference type="CDD" id="cd06261">
    <property type="entry name" value="TM_PBP2"/>
    <property type="match status" value="1"/>
</dbReference>
<evidence type="ECO:0000313" key="9">
    <source>
        <dbReference type="EMBL" id="RNB90299.1"/>
    </source>
</evidence>
<evidence type="ECO:0000256" key="7">
    <source>
        <dbReference type="RuleBase" id="RU363032"/>
    </source>
</evidence>
<proteinExistence type="inferred from homology"/>
<organism evidence="9 10">
    <name type="scientific">Brevibacillus fluminis</name>
    <dbReference type="NCBI Taxonomy" id="511487"/>
    <lineage>
        <taxon>Bacteria</taxon>
        <taxon>Bacillati</taxon>
        <taxon>Bacillota</taxon>
        <taxon>Bacilli</taxon>
        <taxon>Bacillales</taxon>
        <taxon>Paenibacillaceae</taxon>
        <taxon>Brevibacillus</taxon>
    </lineage>
</organism>
<evidence type="ECO:0000256" key="4">
    <source>
        <dbReference type="ARBA" id="ARBA00022692"/>
    </source>
</evidence>
<sequence>MRVSRIALRAFKTVEWIGLVIVGLVFVFPFLWMASTAFKTMPEVHQFPPNLLPTSWQWVNFADAWNSGPFLTYIINSMIVAFGILALQFLIGVPAAYAFARYQFPGRNLLFALTLIVLMVPSQVVFLPIYIELSNWGLVNTLWALILPSAASAFGIFLLRQAFMQVPDEVIEAARLDDASEWKIMWTIMVPMAKPVLVTFGLFSFIYHWNDYFWPLIMTNSDEVRTLPIGISNLHMSDGGTLWNVMMAGNLILVLPILIVFFLAQRQIIQAFVYQSK</sequence>
<dbReference type="Gene3D" id="1.10.3720.10">
    <property type="entry name" value="MetI-like"/>
    <property type="match status" value="1"/>
</dbReference>
<evidence type="ECO:0000313" key="10">
    <source>
        <dbReference type="Proteomes" id="UP000271031"/>
    </source>
</evidence>
<evidence type="ECO:0000259" key="8">
    <source>
        <dbReference type="PROSITE" id="PS50928"/>
    </source>
</evidence>
<feature type="transmembrane region" description="Helical" evidence="7">
    <location>
        <begin position="242"/>
        <end position="264"/>
    </location>
</feature>
<feature type="transmembrane region" description="Helical" evidence="7">
    <location>
        <begin position="184"/>
        <end position="209"/>
    </location>
</feature>
<gene>
    <name evidence="9" type="ORF">EDM56_07225</name>
</gene>